<dbReference type="RefSeq" id="WP_236455401.1">
    <property type="nucleotide sequence ID" value="NZ_CBCSGE010000022.1"/>
</dbReference>
<dbReference type="SUPFAM" id="SSF53474">
    <property type="entry name" value="alpha/beta-Hydrolases"/>
    <property type="match status" value="1"/>
</dbReference>
<dbReference type="InterPro" id="IPR053145">
    <property type="entry name" value="AB_hydrolase_Est10"/>
</dbReference>
<dbReference type="InterPro" id="IPR029058">
    <property type="entry name" value="AB_hydrolase_fold"/>
</dbReference>
<dbReference type="Gene3D" id="3.40.50.1820">
    <property type="entry name" value="alpha/beta hydrolase"/>
    <property type="match status" value="1"/>
</dbReference>
<proteinExistence type="predicted"/>
<dbReference type="Proteomes" id="UP001589607">
    <property type="component" value="Unassembled WGS sequence"/>
</dbReference>
<comment type="caution">
    <text evidence="3">The sequence shown here is derived from an EMBL/GenBank/DDBJ whole genome shotgun (WGS) entry which is preliminary data.</text>
</comment>
<organism evidence="3 4">
    <name type="scientific">Flavobacterium jumunjinense</name>
    <dbReference type="NCBI Taxonomy" id="998845"/>
    <lineage>
        <taxon>Bacteria</taxon>
        <taxon>Pseudomonadati</taxon>
        <taxon>Bacteroidota</taxon>
        <taxon>Flavobacteriia</taxon>
        <taxon>Flavobacteriales</taxon>
        <taxon>Flavobacteriaceae</taxon>
        <taxon>Flavobacterium</taxon>
    </lineage>
</organism>
<name>A0ABV5GLN9_9FLAO</name>
<keyword evidence="4" id="KW-1185">Reference proteome</keyword>
<evidence type="ECO:0000259" key="2">
    <source>
        <dbReference type="Pfam" id="PF02129"/>
    </source>
</evidence>
<dbReference type="InterPro" id="IPR000383">
    <property type="entry name" value="Xaa-Pro-like_dom"/>
</dbReference>
<sequence length="470" mass="52658">MKSKITIIIIMLIATINAFSQSLEGVWHGITKKPDNKEILFVFLFEEHQNSITSKMAIPTFDVMDIKPKTTIFKNGKLTIDGSNIGIKYEGVWNENTSQIEGTYTEGSVELVLNLVKGNPKMAENKRPQEPTKPYPYYEEEVKFKNTDADITLSGTFTRPIQKGKYPVVILISGSGRHDRDGSAESHRPFLVISDYLTRNGIAVLRYDDRGFRKSSGDFSKATTADFAKDVVSAVSYLKSRNDINVKHIGLIGHSEGGIIAPLVANQSSNISFIVTLAATAIPGSEVAVMQSKILRPFPVPNENDFEKNVRIAIEIASSNLDIAKKRTALIKHNKSYLTPILKSLGASDDNISKFIDNETETVLKPWNKYFFNYNPANEFEKLKIPMLSLNGSMDKQVDATINQNAIRKALIKGGNKKYKIIELENLNHLFQECKTGNIDEYKELEQTIAPIALNEVYKWINEVTSNNKK</sequence>
<dbReference type="PANTHER" id="PTHR43265:SF1">
    <property type="entry name" value="ESTERASE ESTD"/>
    <property type="match status" value="1"/>
</dbReference>
<accession>A0ABV5GLN9</accession>
<evidence type="ECO:0000256" key="1">
    <source>
        <dbReference type="ARBA" id="ARBA00022801"/>
    </source>
</evidence>
<dbReference type="EC" id="3.4.-.-" evidence="3"/>
<dbReference type="PANTHER" id="PTHR43265">
    <property type="entry name" value="ESTERASE ESTD"/>
    <property type="match status" value="1"/>
</dbReference>
<dbReference type="Pfam" id="PF02129">
    <property type="entry name" value="Peptidase_S15"/>
    <property type="match status" value="1"/>
</dbReference>
<protein>
    <submittedName>
        <fullName evidence="3">Alpha/beta hydrolase family protein</fullName>
        <ecNumber evidence="3">3.4.-.-</ecNumber>
    </submittedName>
</protein>
<dbReference type="PROSITE" id="PS00708">
    <property type="entry name" value="PRO_ENDOPEP_SER"/>
    <property type="match status" value="1"/>
</dbReference>
<feature type="domain" description="Xaa-Pro dipeptidyl-peptidase-like" evidence="2">
    <location>
        <begin position="154"/>
        <end position="398"/>
    </location>
</feature>
<evidence type="ECO:0000313" key="4">
    <source>
        <dbReference type="Proteomes" id="UP001589607"/>
    </source>
</evidence>
<dbReference type="GO" id="GO:0016787">
    <property type="term" value="F:hydrolase activity"/>
    <property type="evidence" value="ECO:0007669"/>
    <property type="project" value="UniProtKB-KW"/>
</dbReference>
<reference evidence="3 4" key="1">
    <citation type="submission" date="2024-09" db="EMBL/GenBank/DDBJ databases">
        <authorList>
            <person name="Sun Q."/>
            <person name="Mori K."/>
        </authorList>
    </citation>
    <scope>NUCLEOTIDE SEQUENCE [LARGE SCALE GENOMIC DNA]</scope>
    <source>
        <strain evidence="3 4">CECT 7955</strain>
    </source>
</reference>
<keyword evidence="1 3" id="KW-0378">Hydrolase</keyword>
<dbReference type="InterPro" id="IPR002471">
    <property type="entry name" value="Pept_S9_AS"/>
</dbReference>
<gene>
    <name evidence="3" type="ORF">ACFFVF_07215</name>
</gene>
<evidence type="ECO:0000313" key="3">
    <source>
        <dbReference type="EMBL" id="MFB9096300.1"/>
    </source>
</evidence>
<dbReference type="EMBL" id="JBHMEY010000015">
    <property type="protein sequence ID" value="MFB9096300.1"/>
    <property type="molecule type" value="Genomic_DNA"/>
</dbReference>